<proteinExistence type="predicted"/>
<reference evidence="2" key="1">
    <citation type="submission" date="2023-03" db="EMBL/GenBank/DDBJ databases">
        <title>Massive genome expansion in bonnet fungi (Mycena s.s.) driven by repeated elements and novel gene families across ecological guilds.</title>
        <authorList>
            <consortium name="Lawrence Berkeley National Laboratory"/>
            <person name="Harder C.B."/>
            <person name="Miyauchi S."/>
            <person name="Viragh M."/>
            <person name="Kuo A."/>
            <person name="Thoen E."/>
            <person name="Andreopoulos B."/>
            <person name="Lu D."/>
            <person name="Skrede I."/>
            <person name="Drula E."/>
            <person name="Henrissat B."/>
            <person name="Morin E."/>
            <person name="Kohler A."/>
            <person name="Barry K."/>
            <person name="LaButti K."/>
            <person name="Morin E."/>
            <person name="Salamov A."/>
            <person name="Lipzen A."/>
            <person name="Mereny Z."/>
            <person name="Hegedus B."/>
            <person name="Baldrian P."/>
            <person name="Stursova M."/>
            <person name="Weitz H."/>
            <person name="Taylor A."/>
            <person name="Grigoriev I.V."/>
            <person name="Nagy L.G."/>
            <person name="Martin F."/>
            <person name="Kauserud H."/>
        </authorList>
    </citation>
    <scope>NUCLEOTIDE SEQUENCE</scope>
    <source>
        <strain evidence="2">CBHHK200</strain>
    </source>
</reference>
<dbReference type="AlphaFoldDB" id="A0AAD6T9N7"/>
<dbReference type="Proteomes" id="UP001218188">
    <property type="component" value="Unassembled WGS sequence"/>
</dbReference>
<sequence length="142" mass="15828">MPSNHRLDLGIRFGGSNGFSEIPPRPNAEPNRGFSLVQFEFEPKGRTELSQDAQCRNKLSKFWQKAESGYFEKWPEEDELGIVIPPPDDGSAEPQPQMSDEDAALLGKATDARKKQITSPNLLGSFFDSVLPPTTMYLLPMT</sequence>
<name>A0AAD6T9N7_9AGAR</name>
<feature type="region of interest" description="Disordered" evidence="1">
    <location>
        <begin position="1"/>
        <end position="32"/>
    </location>
</feature>
<organism evidence="2 3">
    <name type="scientific">Mycena alexandri</name>
    <dbReference type="NCBI Taxonomy" id="1745969"/>
    <lineage>
        <taxon>Eukaryota</taxon>
        <taxon>Fungi</taxon>
        <taxon>Dikarya</taxon>
        <taxon>Basidiomycota</taxon>
        <taxon>Agaricomycotina</taxon>
        <taxon>Agaricomycetes</taxon>
        <taxon>Agaricomycetidae</taxon>
        <taxon>Agaricales</taxon>
        <taxon>Marasmiineae</taxon>
        <taxon>Mycenaceae</taxon>
        <taxon>Mycena</taxon>
    </lineage>
</organism>
<feature type="region of interest" description="Disordered" evidence="1">
    <location>
        <begin position="80"/>
        <end position="102"/>
    </location>
</feature>
<evidence type="ECO:0000256" key="1">
    <source>
        <dbReference type="SAM" id="MobiDB-lite"/>
    </source>
</evidence>
<evidence type="ECO:0000313" key="3">
    <source>
        <dbReference type="Proteomes" id="UP001218188"/>
    </source>
</evidence>
<accession>A0AAD6T9N7</accession>
<comment type="caution">
    <text evidence="2">The sequence shown here is derived from an EMBL/GenBank/DDBJ whole genome shotgun (WGS) entry which is preliminary data.</text>
</comment>
<evidence type="ECO:0000313" key="2">
    <source>
        <dbReference type="EMBL" id="KAJ7041700.1"/>
    </source>
</evidence>
<protein>
    <submittedName>
        <fullName evidence="2">Uncharacterized protein</fullName>
    </submittedName>
</protein>
<dbReference type="EMBL" id="JARJCM010000015">
    <property type="protein sequence ID" value="KAJ7041700.1"/>
    <property type="molecule type" value="Genomic_DNA"/>
</dbReference>
<keyword evidence="3" id="KW-1185">Reference proteome</keyword>
<gene>
    <name evidence="2" type="ORF">C8F04DRAFT_1176795</name>
</gene>